<keyword evidence="3" id="KW-0732">Signal</keyword>
<feature type="compositionally biased region" description="Low complexity" evidence="4">
    <location>
        <begin position="389"/>
        <end position="399"/>
    </location>
</feature>
<evidence type="ECO:0000256" key="1">
    <source>
        <dbReference type="ARBA" id="ARBA00004613"/>
    </source>
</evidence>
<evidence type="ECO:0000256" key="3">
    <source>
        <dbReference type="ARBA" id="ARBA00022729"/>
    </source>
</evidence>
<feature type="compositionally biased region" description="Basic and acidic residues" evidence="4">
    <location>
        <begin position="411"/>
        <end position="420"/>
    </location>
</feature>
<comment type="subcellular location">
    <subcellularLocation>
        <location evidence="1">Secreted</location>
    </subcellularLocation>
</comment>
<feature type="compositionally biased region" description="Basic and acidic residues" evidence="4">
    <location>
        <begin position="473"/>
        <end position="482"/>
    </location>
</feature>
<dbReference type="AlphaFoldDB" id="A0AAV4R1J1"/>
<evidence type="ECO:0000313" key="6">
    <source>
        <dbReference type="EMBL" id="GIY16178.1"/>
    </source>
</evidence>
<evidence type="ECO:0000256" key="2">
    <source>
        <dbReference type="ARBA" id="ARBA00022525"/>
    </source>
</evidence>
<feature type="region of interest" description="Disordered" evidence="4">
    <location>
        <begin position="303"/>
        <end position="581"/>
    </location>
</feature>
<feature type="compositionally biased region" description="Basic and acidic residues" evidence="4">
    <location>
        <begin position="560"/>
        <end position="576"/>
    </location>
</feature>
<gene>
    <name evidence="6" type="primary">AVEN_247906_1</name>
    <name evidence="6" type="ORF">CEXT_203351</name>
</gene>
<feature type="compositionally biased region" description="Low complexity" evidence="4">
    <location>
        <begin position="623"/>
        <end position="638"/>
    </location>
</feature>
<dbReference type="Proteomes" id="UP001054945">
    <property type="component" value="Unassembled WGS sequence"/>
</dbReference>
<feature type="compositionally biased region" description="Polar residues" evidence="4">
    <location>
        <begin position="423"/>
        <end position="437"/>
    </location>
</feature>
<feature type="compositionally biased region" description="Basic and acidic residues" evidence="4">
    <location>
        <begin position="600"/>
        <end position="609"/>
    </location>
</feature>
<name>A0AAV4R1J1_CAEEX</name>
<dbReference type="SMART" id="SM00214">
    <property type="entry name" value="VWC"/>
    <property type="match status" value="2"/>
</dbReference>
<sequence>MGMQYIGSLMVQPESQDISIVWNIVPLGGKDICRSPDITFGNIHSKSESGFSFDLLLPLLRTEINMKLFAVPVVLLIVFQLSEGVPLRLQKRAAFYIANETACVVDDQVYLNGDPIVTDDPCESCYCRPPGFACALTDCKSQCDPPCFQGCRQVKKPGVCCPEYICDCEHDGKRYADGEVIKDAQNPCLICYCQRGSIACTFLDCLFRPNCAPEYVPGECCPQYNHCSSVDSNISTEVGLVSSTKTAFNFEKTTISTQASETMPSEAPEITSTPETKAEEDADPSDLIKPENLDPLALFSLNERQDSDSSTETKTDNVPQSGSNISLVEDTSSDMEPASIEESSSEKQEDERKQEETEFLKTGFEIINDEEKPEASESSEEDQNPTELSSDASTSAATSVNAELFPNTESFVKDEIKTEAEENVQTSVATELPTTTEEANDKANELIKKFRSLENLTTEEGQKAENEGQIEIGDNKDEKIDDIPDPIKPSDVDVPEDAEKSTPNPEKNAEEELKPKENTESSKSDLSTAEAVEKPENLYYDAGEKQAVPESVETVTTVIHVKEEATSDKEEPKEEDISSTISKEAEQLFKSISEALETIEKQETTKTSDETVSIQSMFETPDSPSTEVVENTSTSSSSKSDEPEDKVKLNVDESKVPLSTEAVKVPETESSTTEEVPASSSVKVEELIKE</sequence>
<evidence type="ECO:0000259" key="5">
    <source>
        <dbReference type="PROSITE" id="PS50184"/>
    </source>
</evidence>
<dbReference type="Gene3D" id="2.10.70.10">
    <property type="entry name" value="Complement Module, domain 1"/>
    <property type="match status" value="1"/>
</dbReference>
<dbReference type="Pfam" id="PF23334">
    <property type="entry name" value="VWC2L_2nd"/>
    <property type="match status" value="1"/>
</dbReference>
<feature type="compositionally biased region" description="Basic and acidic residues" evidence="4">
    <location>
        <begin position="439"/>
        <end position="452"/>
    </location>
</feature>
<dbReference type="InterPro" id="IPR052424">
    <property type="entry name" value="Kielin_Chordin-BMP_Reg"/>
</dbReference>
<feature type="domain" description="VWFC" evidence="5">
    <location>
        <begin position="101"/>
        <end position="167"/>
    </location>
</feature>
<dbReference type="GO" id="GO:0005576">
    <property type="term" value="C:extracellular region"/>
    <property type="evidence" value="ECO:0007669"/>
    <property type="project" value="UniProtKB-SubCell"/>
</dbReference>
<evidence type="ECO:0000313" key="7">
    <source>
        <dbReference type="Proteomes" id="UP001054945"/>
    </source>
</evidence>
<dbReference type="PROSITE" id="PS50184">
    <property type="entry name" value="VWFC_2"/>
    <property type="match status" value="2"/>
</dbReference>
<feature type="compositionally biased region" description="Basic and acidic residues" evidence="4">
    <location>
        <begin position="303"/>
        <end position="315"/>
    </location>
</feature>
<accession>A0AAV4R1J1</accession>
<feature type="region of interest" description="Disordered" evidence="4">
    <location>
        <begin position="600"/>
        <end position="690"/>
    </location>
</feature>
<feature type="compositionally biased region" description="Low complexity" evidence="4">
    <location>
        <begin position="668"/>
        <end position="682"/>
    </location>
</feature>
<proteinExistence type="predicted"/>
<dbReference type="EMBL" id="BPLR01007341">
    <property type="protein sequence ID" value="GIY16178.1"/>
    <property type="molecule type" value="Genomic_DNA"/>
</dbReference>
<dbReference type="PANTHER" id="PTHR46698">
    <property type="entry name" value="CROSSVEINLESS 2"/>
    <property type="match status" value="1"/>
</dbReference>
<evidence type="ECO:0000256" key="4">
    <source>
        <dbReference type="SAM" id="MobiDB-lite"/>
    </source>
</evidence>
<dbReference type="PANTHER" id="PTHR46698:SF3">
    <property type="entry name" value="TENECTIN ISOFORM 1-RELATED"/>
    <property type="match status" value="1"/>
</dbReference>
<feature type="compositionally biased region" description="Basic and acidic residues" evidence="4">
    <location>
        <begin position="344"/>
        <end position="359"/>
    </location>
</feature>
<feature type="compositionally biased region" description="Polar residues" evidence="4">
    <location>
        <begin position="316"/>
        <end position="330"/>
    </location>
</feature>
<dbReference type="SUPFAM" id="SSF57603">
    <property type="entry name" value="FnI-like domain"/>
    <property type="match status" value="1"/>
</dbReference>
<feature type="compositionally biased region" description="Basic and acidic residues" evidence="4">
    <location>
        <begin position="639"/>
        <end position="655"/>
    </location>
</feature>
<comment type="caution">
    <text evidence="6">The sequence shown here is derived from an EMBL/GenBank/DDBJ whole genome shotgun (WGS) entry which is preliminary data.</text>
</comment>
<keyword evidence="2" id="KW-0964">Secreted</keyword>
<dbReference type="PROSITE" id="PS01208">
    <property type="entry name" value="VWFC_1"/>
    <property type="match status" value="1"/>
</dbReference>
<feature type="domain" description="VWFC" evidence="5">
    <location>
        <begin position="168"/>
        <end position="228"/>
    </location>
</feature>
<feature type="region of interest" description="Disordered" evidence="4">
    <location>
        <begin position="255"/>
        <end position="290"/>
    </location>
</feature>
<organism evidence="6 7">
    <name type="scientific">Caerostris extrusa</name>
    <name type="common">Bark spider</name>
    <name type="synonym">Caerostris bankana</name>
    <dbReference type="NCBI Taxonomy" id="172846"/>
    <lineage>
        <taxon>Eukaryota</taxon>
        <taxon>Metazoa</taxon>
        <taxon>Ecdysozoa</taxon>
        <taxon>Arthropoda</taxon>
        <taxon>Chelicerata</taxon>
        <taxon>Arachnida</taxon>
        <taxon>Araneae</taxon>
        <taxon>Araneomorphae</taxon>
        <taxon>Entelegynae</taxon>
        <taxon>Araneoidea</taxon>
        <taxon>Araneidae</taxon>
        <taxon>Caerostris</taxon>
    </lineage>
</organism>
<keyword evidence="7" id="KW-1185">Reference proteome</keyword>
<protein>
    <recommendedName>
        <fullName evidence="5">VWFC domain-containing protein</fullName>
    </recommendedName>
</protein>
<feature type="compositionally biased region" description="Basic and acidic residues" evidence="4">
    <location>
        <begin position="507"/>
        <end position="523"/>
    </location>
</feature>
<dbReference type="InterPro" id="IPR001007">
    <property type="entry name" value="VWF_dom"/>
</dbReference>
<reference evidence="6 7" key="1">
    <citation type="submission" date="2021-06" db="EMBL/GenBank/DDBJ databases">
        <title>Caerostris extrusa draft genome.</title>
        <authorList>
            <person name="Kono N."/>
            <person name="Arakawa K."/>
        </authorList>
    </citation>
    <scope>NUCLEOTIDE SEQUENCE [LARGE SCALE GENOMIC DNA]</scope>
</reference>